<gene>
    <name evidence="1" type="ORF">ARALYDRAFT_919214</name>
</gene>
<dbReference type="HOGENOM" id="CLU_617302_0_0_1"/>
<evidence type="ECO:0000313" key="1">
    <source>
        <dbReference type="EMBL" id="EFH42609.1"/>
    </source>
</evidence>
<evidence type="ECO:0000313" key="2">
    <source>
        <dbReference type="Proteomes" id="UP000008694"/>
    </source>
</evidence>
<reference evidence="2" key="1">
    <citation type="journal article" date="2011" name="Nat. Genet.">
        <title>The Arabidopsis lyrata genome sequence and the basis of rapid genome size change.</title>
        <authorList>
            <person name="Hu T.T."/>
            <person name="Pattyn P."/>
            <person name="Bakker E.G."/>
            <person name="Cao J."/>
            <person name="Cheng J.-F."/>
            <person name="Clark R.M."/>
            <person name="Fahlgren N."/>
            <person name="Fawcett J.A."/>
            <person name="Grimwood J."/>
            <person name="Gundlach H."/>
            <person name="Haberer G."/>
            <person name="Hollister J.D."/>
            <person name="Ossowski S."/>
            <person name="Ottilar R.P."/>
            <person name="Salamov A.A."/>
            <person name="Schneeberger K."/>
            <person name="Spannagl M."/>
            <person name="Wang X."/>
            <person name="Yang L."/>
            <person name="Nasrallah M.E."/>
            <person name="Bergelson J."/>
            <person name="Carrington J.C."/>
            <person name="Gaut B.S."/>
            <person name="Schmutz J."/>
            <person name="Mayer K.F.X."/>
            <person name="Van de Peer Y."/>
            <person name="Grigoriev I.V."/>
            <person name="Nordborg M."/>
            <person name="Weigel D."/>
            <person name="Guo Y.-L."/>
        </authorList>
    </citation>
    <scope>NUCLEOTIDE SEQUENCE [LARGE SCALE GENOMIC DNA]</scope>
    <source>
        <strain evidence="2">cv. MN47</strain>
    </source>
</reference>
<dbReference type="Gramene" id="scaffold_802614.1">
    <property type="protein sequence ID" value="scaffold_802614.1"/>
    <property type="gene ID" value="scaffold_802614.1"/>
</dbReference>
<name>D7MSI5_ARALL</name>
<protein>
    <submittedName>
        <fullName evidence="1">Predicted protein</fullName>
    </submittedName>
</protein>
<dbReference type="EMBL" id="GL348720">
    <property type="protein sequence ID" value="EFH42609.1"/>
    <property type="molecule type" value="Genomic_DNA"/>
</dbReference>
<sequence length="444" mass="49730">MSEPCCKPSRDSAKSPEDMLFQHSVVSISETTRTYSPPHLNHLTTNLPAGSRILSGLFRRSLPPCTAVELSSTSAAGSAACPKYRFSFSRFVDASCIIPPDLLPSILQAVRRVLSRPRVRLAPTVQIAFPVLSLASPGSRCLCFVSKNLCRLDETLNVVGWFLHSWFLGQSSHFLLLGLMRQGKNLMNMGQLLLRLMTLAKLLPPWLLGQWLVLVLLGLLRPKRSPRLCLCLVVSQNKNLKSFNGSRCRLGSDLAPTTLLFGSNLLAVIKRSCSAIWMLLSFDFEDPVSTNRDSKWDRRIWRKTNHVQHVVNHSFLRPVAFGCNKSVSKVGKMNQGGQGMIGILTLDLSFPDSINPSLEERHGFNFLFDERETSSASISHRRGKRLMCLLLRSLVEFQNTMLSRVIPFTRRGAWHSGKGQPSASTRILPSWWNSLSVVFLYLLL</sequence>
<keyword evidence="2" id="KW-1185">Reference proteome</keyword>
<dbReference type="AlphaFoldDB" id="D7MSI5"/>
<accession>D7MSI5</accession>
<proteinExistence type="predicted"/>
<dbReference type="Proteomes" id="UP000008694">
    <property type="component" value="Unassembled WGS sequence"/>
</dbReference>
<organism evidence="2">
    <name type="scientific">Arabidopsis lyrata subsp. lyrata</name>
    <name type="common">Lyre-leaved rock-cress</name>
    <dbReference type="NCBI Taxonomy" id="81972"/>
    <lineage>
        <taxon>Eukaryota</taxon>
        <taxon>Viridiplantae</taxon>
        <taxon>Streptophyta</taxon>
        <taxon>Embryophyta</taxon>
        <taxon>Tracheophyta</taxon>
        <taxon>Spermatophyta</taxon>
        <taxon>Magnoliopsida</taxon>
        <taxon>eudicotyledons</taxon>
        <taxon>Gunneridae</taxon>
        <taxon>Pentapetalae</taxon>
        <taxon>rosids</taxon>
        <taxon>malvids</taxon>
        <taxon>Brassicales</taxon>
        <taxon>Brassicaceae</taxon>
        <taxon>Camelineae</taxon>
        <taxon>Arabidopsis</taxon>
    </lineage>
</organism>